<sequence>MAPAAGSVQKRPRPGVSAIDAWLAEFIRRTVLRLPVSETQNILKEWGFLADKELQSLPLRPKDTLAMEVLRLCEIKNVTMKDAANLDMVFNHTKSEKKSWNVYQMSKSSDADTDFFDVSEYKLQFKKSIHSITRNVTVHFKEFGEALWIRIAWGKLHTKPDQYKATFAVYHSQTPYVFITSVPKNFRPLLCQALVIAAHYSQIQELELKSRSLDSLKDIVFKRFYQPFQSYHPRPLQERNFSPAIVDPRVVYENLREKESVDQVTRETFGDGSLPKLEMASYKLETMFKSDTGLAARSEPLHCVVRFTSPHLLEAIRSLAPAGISEAPVSSLLTCIPHKARNIFKITEKRPLHPTNG</sequence>
<dbReference type="GeneTree" id="ENSGT00390000004738"/>
<comment type="subcellular location">
    <subcellularLocation>
        <location evidence="2">Chromosome</location>
        <location evidence="2">Centromere</location>
    </subcellularLocation>
    <subcellularLocation>
        <location evidence="1">Nucleus</location>
    </subcellularLocation>
</comment>
<gene>
    <name evidence="7" type="primary">CENPN</name>
</gene>
<comment type="similarity">
    <text evidence="3">Belongs to the CENP-N/CHL4 family.</text>
</comment>
<dbReference type="PANTHER" id="PTHR46790">
    <property type="entry name" value="CENTROMERE PROTEIN N"/>
    <property type="match status" value="1"/>
</dbReference>
<protein>
    <submittedName>
        <fullName evidence="7">Centromere protein N</fullName>
    </submittedName>
</protein>
<accession>A0A8C5R8P0</accession>
<evidence type="ECO:0000256" key="6">
    <source>
        <dbReference type="ARBA" id="ARBA00023328"/>
    </source>
</evidence>
<reference evidence="7" key="2">
    <citation type="submission" date="2025-09" db="UniProtKB">
        <authorList>
            <consortium name="Ensembl"/>
        </authorList>
    </citation>
    <scope>IDENTIFICATION</scope>
</reference>
<keyword evidence="5" id="KW-0539">Nucleus</keyword>
<evidence type="ECO:0000256" key="3">
    <source>
        <dbReference type="ARBA" id="ARBA00005566"/>
    </source>
</evidence>
<dbReference type="PANTHER" id="PTHR46790:SF1">
    <property type="entry name" value="CENTROMERE PROTEIN N"/>
    <property type="match status" value="1"/>
</dbReference>
<dbReference type="InterPro" id="IPR052011">
    <property type="entry name" value="CENP-NAC/CAD_complex"/>
</dbReference>
<dbReference type="Proteomes" id="UP000694569">
    <property type="component" value="Unplaced"/>
</dbReference>
<keyword evidence="8" id="KW-1185">Reference proteome</keyword>
<dbReference type="GO" id="GO:0000775">
    <property type="term" value="C:chromosome, centromeric region"/>
    <property type="evidence" value="ECO:0007669"/>
    <property type="project" value="UniProtKB-SubCell"/>
</dbReference>
<evidence type="ECO:0000313" key="8">
    <source>
        <dbReference type="Proteomes" id="UP000694569"/>
    </source>
</evidence>
<dbReference type="InterPro" id="IPR007902">
    <property type="entry name" value="Chl4/mis15/CENP-N"/>
</dbReference>
<dbReference type="Pfam" id="PF05238">
    <property type="entry name" value="CENP-N"/>
    <property type="match status" value="1"/>
</dbReference>
<dbReference type="OrthoDB" id="6585699at2759"/>
<keyword evidence="6" id="KW-0137">Centromere</keyword>
<evidence type="ECO:0000256" key="4">
    <source>
        <dbReference type="ARBA" id="ARBA00022454"/>
    </source>
</evidence>
<dbReference type="GO" id="GO:0034080">
    <property type="term" value="P:CENP-A containing chromatin assembly"/>
    <property type="evidence" value="ECO:0007669"/>
    <property type="project" value="InterPro"/>
</dbReference>
<organism evidence="7 8">
    <name type="scientific">Leptobrachium leishanense</name>
    <name type="common">Leishan spiny toad</name>
    <dbReference type="NCBI Taxonomy" id="445787"/>
    <lineage>
        <taxon>Eukaryota</taxon>
        <taxon>Metazoa</taxon>
        <taxon>Chordata</taxon>
        <taxon>Craniata</taxon>
        <taxon>Vertebrata</taxon>
        <taxon>Euteleostomi</taxon>
        <taxon>Amphibia</taxon>
        <taxon>Batrachia</taxon>
        <taxon>Anura</taxon>
        <taxon>Pelobatoidea</taxon>
        <taxon>Megophryidae</taxon>
        <taxon>Leptobrachium</taxon>
    </lineage>
</organism>
<evidence type="ECO:0000256" key="2">
    <source>
        <dbReference type="ARBA" id="ARBA00004584"/>
    </source>
</evidence>
<dbReference type="GO" id="GO:0005654">
    <property type="term" value="C:nucleoplasm"/>
    <property type="evidence" value="ECO:0007669"/>
    <property type="project" value="TreeGrafter"/>
</dbReference>
<dbReference type="GO" id="GO:0007059">
    <property type="term" value="P:chromosome segregation"/>
    <property type="evidence" value="ECO:0007669"/>
    <property type="project" value="InterPro"/>
</dbReference>
<evidence type="ECO:0000313" key="7">
    <source>
        <dbReference type="Ensembl" id="ENSLLEP00000047260.1"/>
    </source>
</evidence>
<proteinExistence type="inferred from homology"/>
<keyword evidence="4" id="KW-0158">Chromosome</keyword>
<evidence type="ECO:0000256" key="1">
    <source>
        <dbReference type="ARBA" id="ARBA00004123"/>
    </source>
</evidence>
<reference evidence="7" key="1">
    <citation type="submission" date="2025-08" db="UniProtKB">
        <authorList>
            <consortium name="Ensembl"/>
        </authorList>
    </citation>
    <scope>IDENTIFICATION</scope>
</reference>
<dbReference type="AlphaFoldDB" id="A0A8C5R8P0"/>
<dbReference type="Ensembl" id="ENSLLET00000049119.1">
    <property type="protein sequence ID" value="ENSLLEP00000047260.1"/>
    <property type="gene ID" value="ENSLLEG00000029887.1"/>
</dbReference>
<evidence type="ECO:0000256" key="5">
    <source>
        <dbReference type="ARBA" id="ARBA00023242"/>
    </source>
</evidence>
<name>A0A8C5R8P0_9ANUR</name>